<name>A0A9E7I923_9LILI</name>
<evidence type="ECO:0000313" key="3">
    <source>
        <dbReference type="Proteomes" id="UP001055439"/>
    </source>
</evidence>
<keyword evidence="3" id="KW-1185">Reference proteome</keyword>
<organism evidence="2 3">
    <name type="scientific">Musa troglodytarum</name>
    <name type="common">fe'i banana</name>
    <dbReference type="NCBI Taxonomy" id="320322"/>
    <lineage>
        <taxon>Eukaryota</taxon>
        <taxon>Viridiplantae</taxon>
        <taxon>Streptophyta</taxon>
        <taxon>Embryophyta</taxon>
        <taxon>Tracheophyta</taxon>
        <taxon>Spermatophyta</taxon>
        <taxon>Magnoliopsida</taxon>
        <taxon>Liliopsida</taxon>
        <taxon>Zingiberales</taxon>
        <taxon>Musaceae</taxon>
        <taxon>Musa</taxon>
    </lineage>
</organism>
<feature type="region of interest" description="Disordered" evidence="1">
    <location>
        <begin position="41"/>
        <end position="62"/>
    </location>
</feature>
<reference evidence="2" key="1">
    <citation type="submission" date="2022-05" db="EMBL/GenBank/DDBJ databases">
        <title>The Musa troglodytarum L. genome provides insights into the mechanism of non-climacteric behaviour and enrichment of carotenoids.</title>
        <authorList>
            <person name="Wang J."/>
        </authorList>
    </citation>
    <scope>NUCLEOTIDE SEQUENCE</scope>
    <source>
        <tissue evidence="2">Leaf</tissue>
    </source>
</reference>
<sequence length="184" mass="20024">MAVAMKDNPSVSSLADASCSFSELIPSLPAKILSSDPPNGPVSACASYDQQPSIKSAPDSDPFSTKPCMTTLTKSLLSVLGSAPRHPAKAIEAVKHGHPFLLHCHRAETGSSQRRLSTAFSSSTRSILISVHSFVTNHGTKLSEDTRRGKHSTNLSWKKKKILSLFCSQFNGIYRFRMTARNRH</sequence>
<evidence type="ECO:0000313" key="2">
    <source>
        <dbReference type="EMBL" id="URE47639.1"/>
    </source>
</evidence>
<dbReference type="EMBL" id="CP097511">
    <property type="protein sequence ID" value="URE47639.1"/>
    <property type="molecule type" value="Genomic_DNA"/>
</dbReference>
<gene>
    <name evidence="2" type="ORF">MUK42_37329</name>
</gene>
<protein>
    <submittedName>
        <fullName evidence="2">Uncharacterized protein</fullName>
    </submittedName>
</protein>
<evidence type="ECO:0000256" key="1">
    <source>
        <dbReference type="SAM" id="MobiDB-lite"/>
    </source>
</evidence>
<dbReference type="AlphaFoldDB" id="A0A9E7I923"/>
<dbReference type="Proteomes" id="UP001055439">
    <property type="component" value="Chromosome 9"/>
</dbReference>
<accession>A0A9E7I923</accession>
<proteinExistence type="predicted"/>